<keyword evidence="8" id="KW-0472">Membrane</keyword>
<evidence type="ECO:0000256" key="2">
    <source>
        <dbReference type="ARBA" id="ARBA00022448"/>
    </source>
</evidence>
<evidence type="ECO:0000256" key="3">
    <source>
        <dbReference type="ARBA" id="ARBA00022475"/>
    </source>
</evidence>
<dbReference type="FunFam" id="3.40.50.300:FF:000127">
    <property type="entry name" value="Ribose import ATP-binding protein RbsA"/>
    <property type="match status" value="1"/>
</dbReference>
<dbReference type="GO" id="GO:0005524">
    <property type="term" value="F:ATP binding"/>
    <property type="evidence" value="ECO:0007669"/>
    <property type="project" value="UniProtKB-KW"/>
</dbReference>
<sequence>MNEVLLEMKGITKVFPGVKALDNVSLEVQKGEIHALIGENGAGKSTLMKILIGLYRRDGGSVIFKGREVNFESPCDALNAGISMIHQEISLVPTLTVAENIWLGREKKFTRRGLLKPGARNAAAKELLEQIGLSHLDPKAVVSNLSVANMQLVEIARAVSYHSDLIIMDEPTSALTNVEVELLYNIIRKLASGGTSVIFISHKLEELFEVCDRLTVFRDGKYITTKTTKEIDQSGLIQYIVGRELSALFPKLPAQIGDVVLEVRNLKRAGVVNDVSFSVRAGEILGFSGLVGSGRTEIVRAIFGIDKRDSGEIFINGQRLNIRDPRDAVRAGIGMITEDRLRMGSIHSLSVMRNTTIAKFDKIGNRLGFYCPSREKAEFDSITGKIDIKYSSPNEAMSQLSGGNQQKVIISRWLLTNSKVLILDEPTRGIDVGSKSEIHRLISSLAQQGIAIILISSELPEILGMCDRIAVIRGGRIAHVCDRSEATQENLMAYAFGTKHHKE</sequence>
<protein>
    <submittedName>
        <fullName evidence="10">Sugar ABC transporter ATP-binding protein</fullName>
    </submittedName>
</protein>
<evidence type="ECO:0000256" key="7">
    <source>
        <dbReference type="ARBA" id="ARBA00022967"/>
    </source>
</evidence>
<dbReference type="GO" id="GO:0016887">
    <property type="term" value="F:ATP hydrolysis activity"/>
    <property type="evidence" value="ECO:0007669"/>
    <property type="project" value="InterPro"/>
</dbReference>
<dbReference type="InterPro" id="IPR003439">
    <property type="entry name" value="ABC_transporter-like_ATP-bd"/>
</dbReference>
<dbReference type="InterPro" id="IPR027417">
    <property type="entry name" value="P-loop_NTPase"/>
</dbReference>
<dbReference type="InterPro" id="IPR050107">
    <property type="entry name" value="ABC_carbohydrate_import_ATPase"/>
</dbReference>
<reference evidence="10" key="1">
    <citation type="submission" date="2020-08" db="EMBL/GenBank/DDBJ databases">
        <title>Genome public.</title>
        <authorList>
            <person name="Liu C."/>
            <person name="Sun Q."/>
        </authorList>
    </citation>
    <scope>NUCLEOTIDE SEQUENCE</scope>
    <source>
        <strain evidence="10">BX7</strain>
    </source>
</reference>
<comment type="caution">
    <text evidence="10">The sequence shown here is derived from an EMBL/GenBank/DDBJ whole genome shotgun (WGS) entry which is preliminary data.</text>
</comment>
<keyword evidence="11" id="KW-1185">Reference proteome</keyword>
<feature type="domain" description="ABC transporter" evidence="9">
    <location>
        <begin position="254"/>
        <end position="499"/>
    </location>
</feature>
<dbReference type="InterPro" id="IPR017871">
    <property type="entry name" value="ABC_transporter-like_CS"/>
</dbReference>
<dbReference type="CDD" id="cd03216">
    <property type="entry name" value="ABC_Carb_Monos_I"/>
    <property type="match status" value="1"/>
</dbReference>
<gene>
    <name evidence="10" type="ORF">H8695_10655</name>
</gene>
<dbReference type="Pfam" id="PF00005">
    <property type="entry name" value="ABC_tran"/>
    <property type="match status" value="2"/>
</dbReference>
<evidence type="ECO:0000256" key="8">
    <source>
        <dbReference type="ARBA" id="ARBA00023136"/>
    </source>
</evidence>
<dbReference type="PROSITE" id="PS50893">
    <property type="entry name" value="ABC_TRANSPORTER_2"/>
    <property type="match status" value="2"/>
</dbReference>
<dbReference type="Gene3D" id="3.40.50.300">
    <property type="entry name" value="P-loop containing nucleotide triphosphate hydrolases"/>
    <property type="match status" value="2"/>
</dbReference>
<dbReference type="SMART" id="SM00382">
    <property type="entry name" value="AAA"/>
    <property type="match status" value="2"/>
</dbReference>
<proteinExistence type="predicted"/>
<evidence type="ECO:0000313" key="11">
    <source>
        <dbReference type="Proteomes" id="UP000620366"/>
    </source>
</evidence>
<evidence type="ECO:0000256" key="6">
    <source>
        <dbReference type="ARBA" id="ARBA00022840"/>
    </source>
</evidence>
<dbReference type="PANTHER" id="PTHR43790:SF9">
    <property type="entry name" value="GALACTOFURANOSE TRANSPORTER ATP-BINDING PROTEIN YTFR"/>
    <property type="match status" value="1"/>
</dbReference>
<comment type="subcellular location">
    <subcellularLocation>
        <location evidence="1">Cell membrane</location>
        <topology evidence="1">Peripheral membrane protein</topology>
    </subcellularLocation>
</comment>
<dbReference type="RefSeq" id="WP_249301471.1">
    <property type="nucleotide sequence ID" value="NZ_JACRSP010000005.1"/>
</dbReference>
<dbReference type="SUPFAM" id="SSF52540">
    <property type="entry name" value="P-loop containing nucleoside triphosphate hydrolases"/>
    <property type="match status" value="2"/>
</dbReference>
<keyword evidence="6 10" id="KW-0067">ATP-binding</keyword>
<keyword evidence="4" id="KW-0677">Repeat</keyword>
<dbReference type="AlphaFoldDB" id="A0A926DFE5"/>
<dbReference type="GO" id="GO:0005886">
    <property type="term" value="C:plasma membrane"/>
    <property type="evidence" value="ECO:0007669"/>
    <property type="project" value="UniProtKB-SubCell"/>
</dbReference>
<dbReference type="Proteomes" id="UP000620366">
    <property type="component" value="Unassembled WGS sequence"/>
</dbReference>
<evidence type="ECO:0000256" key="5">
    <source>
        <dbReference type="ARBA" id="ARBA00022741"/>
    </source>
</evidence>
<dbReference type="PROSITE" id="PS00211">
    <property type="entry name" value="ABC_TRANSPORTER_1"/>
    <property type="match status" value="1"/>
</dbReference>
<keyword evidence="5" id="KW-0547">Nucleotide-binding</keyword>
<name>A0A926DFE5_9FIRM</name>
<evidence type="ECO:0000256" key="1">
    <source>
        <dbReference type="ARBA" id="ARBA00004202"/>
    </source>
</evidence>
<keyword evidence="3" id="KW-1003">Cell membrane</keyword>
<dbReference type="InterPro" id="IPR003593">
    <property type="entry name" value="AAA+_ATPase"/>
</dbReference>
<evidence type="ECO:0000259" key="9">
    <source>
        <dbReference type="PROSITE" id="PS50893"/>
    </source>
</evidence>
<keyword evidence="7" id="KW-1278">Translocase</keyword>
<dbReference type="PANTHER" id="PTHR43790">
    <property type="entry name" value="CARBOHYDRATE TRANSPORT ATP-BINDING PROTEIN MG119-RELATED"/>
    <property type="match status" value="1"/>
</dbReference>
<evidence type="ECO:0000313" key="10">
    <source>
        <dbReference type="EMBL" id="MBC8537148.1"/>
    </source>
</evidence>
<dbReference type="EMBL" id="JACRSP010000005">
    <property type="protein sequence ID" value="MBC8537148.1"/>
    <property type="molecule type" value="Genomic_DNA"/>
</dbReference>
<keyword evidence="2" id="KW-0813">Transport</keyword>
<accession>A0A926DFE5</accession>
<feature type="domain" description="ABC transporter" evidence="9">
    <location>
        <begin position="6"/>
        <end position="244"/>
    </location>
</feature>
<organism evidence="10 11">
    <name type="scientific">Feifania hominis</name>
    <dbReference type="NCBI Taxonomy" id="2763660"/>
    <lineage>
        <taxon>Bacteria</taxon>
        <taxon>Bacillati</taxon>
        <taxon>Bacillota</taxon>
        <taxon>Clostridia</taxon>
        <taxon>Eubacteriales</taxon>
        <taxon>Feifaniaceae</taxon>
        <taxon>Feifania</taxon>
    </lineage>
</organism>
<evidence type="ECO:0000256" key="4">
    <source>
        <dbReference type="ARBA" id="ARBA00022737"/>
    </source>
</evidence>
<dbReference type="CDD" id="cd03215">
    <property type="entry name" value="ABC_Carb_Monos_II"/>
    <property type="match status" value="1"/>
</dbReference>